<proteinExistence type="predicted"/>
<gene>
    <name evidence="2" type="ORF">GOARA_056_00200</name>
</gene>
<accession>G7H348</accession>
<sequence>MNSTTPNPYSPNTGSGGGGGLWKALAIIVIGLLALMILYPLIKSLIWLGILALAIYGAVMLFVDKDKKSG</sequence>
<keyword evidence="1" id="KW-0812">Transmembrane</keyword>
<protein>
    <submittedName>
        <fullName evidence="2">Uncharacterized protein</fullName>
    </submittedName>
</protein>
<feature type="transmembrane region" description="Helical" evidence="1">
    <location>
        <begin position="20"/>
        <end position="38"/>
    </location>
</feature>
<dbReference type="Proteomes" id="UP000035088">
    <property type="component" value="Unassembled WGS sequence"/>
</dbReference>
<evidence type="ECO:0000313" key="2">
    <source>
        <dbReference type="EMBL" id="GAB10273.1"/>
    </source>
</evidence>
<reference evidence="2 3" key="1">
    <citation type="submission" date="2011-11" db="EMBL/GenBank/DDBJ databases">
        <title>Whole genome shotgun sequence of Gordonia araii NBRC 100433.</title>
        <authorList>
            <person name="Yoshida Y."/>
            <person name="Hosoyama A."/>
            <person name="Tsuchikane K."/>
            <person name="Katsumata H."/>
            <person name="Yamazaki S."/>
            <person name="Fujita N."/>
        </authorList>
    </citation>
    <scope>NUCLEOTIDE SEQUENCE [LARGE SCALE GENOMIC DNA]</scope>
    <source>
        <strain evidence="2 3">NBRC 100433</strain>
    </source>
</reference>
<dbReference type="OrthoDB" id="9979245at2"/>
<comment type="caution">
    <text evidence="2">The sequence shown here is derived from an EMBL/GenBank/DDBJ whole genome shotgun (WGS) entry which is preliminary data.</text>
</comment>
<keyword evidence="3" id="KW-1185">Reference proteome</keyword>
<dbReference type="RefSeq" id="WP_007322348.1">
    <property type="nucleotide sequence ID" value="NZ_BAEE01000056.1"/>
</dbReference>
<keyword evidence="1" id="KW-0472">Membrane</keyword>
<dbReference type="AlphaFoldDB" id="G7H348"/>
<name>G7H348_9ACTN</name>
<dbReference type="STRING" id="1073574.GOARA_056_00200"/>
<evidence type="ECO:0000313" key="3">
    <source>
        <dbReference type="Proteomes" id="UP000035088"/>
    </source>
</evidence>
<dbReference type="EMBL" id="BAEE01000056">
    <property type="protein sequence ID" value="GAB10273.1"/>
    <property type="molecule type" value="Genomic_DNA"/>
</dbReference>
<evidence type="ECO:0000256" key="1">
    <source>
        <dbReference type="SAM" id="Phobius"/>
    </source>
</evidence>
<keyword evidence="1" id="KW-1133">Transmembrane helix</keyword>
<feature type="transmembrane region" description="Helical" evidence="1">
    <location>
        <begin position="45"/>
        <end position="63"/>
    </location>
</feature>
<organism evidence="2 3">
    <name type="scientific">Gordonia araii NBRC 100433</name>
    <dbReference type="NCBI Taxonomy" id="1073574"/>
    <lineage>
        <taxon>Bacteria</taxon>
        <taxon>Bacillati</taxon>
        <taxon>Actinomycetota</taxon>
        <taxon>Actinomycetes</taxon>
        <taxon>Mycobacteriales</taxon>
        <taxon>Gordoniaceae</taxon>
        <taxon>Gordonia</taxon>
    </lineage>
</organism>